<dbReference type="InterPro" id="IPR046341">
    <property type="entry name" value="SET_dom_sf"/>
</dbReference>
<dbReference type="InterPro" id="IPR053185">
    <property type="entry name" value="SET_domain_protein"/>
</dbReference>
<evidence type="ECO:0000313" key="2">
    <source>
        <dbReference type="EMBL" id="KZV94178.1"/>
    </source>
</evidence>
<dbReference type="EMBL" id="KV425977">
    <property type="protein sequence ID" value="KZV94178.1"/>
    <property type="molecule type" value="Genomic_DNA"/>
</dbReference>
<keyword evidence="3" id="KW-1185">Reference proteome</keyword>
<evidence type="ECO:0000259" key="1">
    <source>
        <dbReference type="PROSITE" id="PS50280"/>
    </source>
</evidence>
<protein>
    <submittedName>
        <fullName evidence="2">SET domain-containing protein</fullName>
    </submittedName>
</protein>
<dbReference type="OrthoDB" id="5945798at2759"/>
<dbReference type="Pfam" id="PF00856">
    <property type="entry name" value="SET"/>
    <property type="match status" value="1"/>
</dbReference>
<dbReference type="PANTHER" id="PTHR47332">
    <property type="entry name" value="SET DOMAIN-CONTAINING PROTEIN 5"/>
    <property type="match status" value="1"/>
</dbReference>
<dbReference type="Proteomes" id="UP000077266">
    <property type="component" value="Unassembled WGS sequence"/>
</dbReference>
<proteinExistence type="predicted"/>
<dbReference type="InterPro" id="IPR001214">
    <property type="entry name" value="SET_dom"/>
</dbReference>
<dbReference type="SUPFAM" id="SSF82199">
    <property type="entry name" value="SET domain"/>
    <property type="match status" value="1"/>
</dbReference>
<name>A0A165J192_EXIGL</name>
<accession>A0A165J192</accession>
<dbReference type="Gene3D" id="2.170.270.10">
    <property type="entry name" value="SET domain"/>
    <property type="match status" value="1"/>
</dbReference>
<evidence type="ECO:0000313" key="3">
    <source>
        <dbReference type="Proteomes" id="UP000077266"/>
    </source>
</evidence>
<dbReference type="PANTHER" id="PTHR47332:SF4">
    <property type="entry name" value="SET DOMAIN-CONTAINING PROTEIN 5"/>
    <property type="match status" value="1"/>
</dbReference>
<gene>
    <name evidence="2" type="ORF">EXIGLDRAFT_737323</name>
</gene>
<dbReference type="PROSITE" id="PS50280">
    <property type="entry name" value="SET"/>
    <property type="match status" value="1"/>
</dbReference>
<dbReference type="AlphaFoldDB" id="A0A165J192"/>
<feature type="domain" description="SET" evidence="1">
    <location>
        <begin position="193"/>
        <end position="343"/>
    </location>
</feature>
<sequence length="372" mass="41005">MSSSEQSGTGAEDQMSPSDIAALEAAFMEMLSSLEQPASTTTRDTLAAKASTTKAISSKVKLGLRASDIAFPSANNIYDHSPSAAFVLDNKMLNDFALAPRDPGLQMEQSDAAVGEFMRGRSLAKGSYPNSGSAPNDRSGEDNAACLLFFGAVDDDDSVPWTFVICDPARRRFLRAHPLYKKRLFVEPHHSAIPLYIAASGVHHEGLFATRSIAKDEVLFREPPLFLIIIPLEARLAMQFDKLTREWMPKRTQAALDALHTCWPGNDRFGRARTNIIGLDLPAMPQDPPRAGTVLGGLFQLASRANHSCAANVGFDWDYKTFQGSFKANRVIEAGEEIFFAYCDVNAPKEVRREELLRKYRFKCTCTRCGEI</sequence>
<dbReference type="CDD" id="cd20071">
    <property type="entry name" value="SET_SMYD"/>
    <property type="match status" value="1"/>
</dbReference>
<dbReference type="STRING" id="1314781.A0A165J192"/>
<organism evidence="2 3">
    <name type="scientific">Exidia glandulosa HHB12029</name>
    <dbReference type="NCBI Taxonomy" id="1314781"/>
    <lineage>
        <taxon>Eukaryota</taxon>
        <taxon>Fungi</taxon>
        <taxon>Dikarya</taxon>
        <taxon>Basidiomycota</taxon>
        <taxon>Agaricomycotina</taxon>
        <taxon>Agaricomycetes</taxon>
        <taxon>Auriculariales</taxon>
        <taxon>Exidiaceae</taxon>
        <taxon>Exidia</taxon>
    </lineage>
</organism>
<dbReference type="InParanoid" id="A0A165J192"/>
<dbReference type="SMART" id="SM00317">
    <property type="entry name" value="SET"/>
    <property type="match status" value="1"/>
</dbReference>
<reference evidence="2 3" key="1">
    <citation type="journal article" date="2016" name="Mol. Biol. Evol.">
        <title>Comparative Genomics of Early-Diverging Mushroom-Forming Fungi Provides Insights into the Origins of Lignocellulose Decay Capabilities.</title>
        <authorList>
            <person name="Nagy L.G."/>
            <person name="Riley R."/>
            <person name="Tritt A."/>
            <person name="Adam C."/>
            <person name="Daum C."/>
            <person name="Floudas D."/>
            <person name="Sun H."/>
            <person name="Yadav J.S."/>
            <person name="Pangilinan J."/>
            <person name="Larsson K.H."/>
            <person name="Matsuura K."/>
            <person name="Barry K."/>
            <person name="Labutti K."/>
            <person name="Kuo R."/>
            <person name="Ohm R.A."/>
            <person name="Bhattacharya S.S."/>
            <person name="Shirouzu T."/>
            <person name="Yoshinaga Y."/>
            <person name="Martin F.M."/>
            <person name="Grigoriev I.V."/>
            <person name="Hibbett D.S."/>
        </authorList>
    </citation>
    <scope>NUCLEOTIDE SEQUENCE [LARGE SCALE GENOMIC DNA]</scope>
    <source>
        <strain evidence="2 3">HHB12029</strain>
    </source>
</reference>